<sequence>MTREKLQHRRTFQFSGQHKSSRLNPMQSTGFALMQIVGVTRGNRRQGLLIGFLVKIKLLNGCTPRLSELFAQAMQSMKLLC</sequence>
<reference evidence="2 3" key="1">
    <citation type="submission" date="2015-07" db="EMBL/GenBank/DDBJ databases">
        <authorList>
            <consortium name="Pathogen Informatics"/>
        </authorList>
    </citation>
    <scope>NUCLEOTIDE SEQUENCE [LARGE SCALE GENOMIC DNA]</scope>
    <source>
        <strain evidence="2 3">A325</strain>
    </source>
</reference>
<evidence type="ECO:0000313" key="2">
    <source>
        <dbReference type="EMBL" id="CSB91028.1"/>
    </source>
</evidence>
<dbReference type="Proteomes" id="UP000046067">
    <property type="component" value="Unassembled WGS sequence"/>
</dbReference>
<feature type="compositionally biased region" description="Basic residues" evidence="1">
    <location>
        <begin position="1"/>
        <end position="11"/>
    </location>
</feature>
<evidence type="ECO:0000256" key="1">
    <source>
        <dbReference type="SAM" id="MobiDB-lite"/>
    </source>
</evidence>
<dbReference type="AlphaFoldDB" id="A0A655WHI2"/>
<protein>
    <submittedName>
        <fullName evidence="2">Uncharacterized protein</fullName>
    </submittedName>
</protein>
<proteinExistence type="predicted"/>
<feature type="region of interest" description="Disordered" evidence="1">
    <location>
        <begin position="1"/>
        <end position="23"/>
    </location>
</feature>
<feature type="compositionally biased region" description="Polar residues" evidence="1">
    <location>
        <begin position="12"/>
        <end position="23"/>
    </location>
</feature>
<evidence type="ECO:0000313" key="3">
    <source>
        <dbReference type="Proteomes" id="UP000046067"/>
    </source>
</evidence>
<gene>
    <name evidence="2" type="ORF">ERS013201_01296</name>
</gene>
<dbReference type="EMBL" id="CWQJ01000006">
    <property type="protein sequence ID" value="CSB91028.1"/>
    <property type="molecule type" value="Genomic_DNA"/>
</dbReference>
<accession>A0A655WHI2</accession>
<organism evidence="2 3">
    <name type="scientific">Vibrio cholerae</name>
    <dbReference type="NCBI Taxonomy" id="666"/>
    <lineage>
        <taxon>Bacteria</taxon>
        <taxon>Pseudomonadati</taxon>
        <taxon>Pseudomonadota</taxon>
        <taxon>Gammaproteobacteria</taxon>
        <taxon>Vibrionales</taxon>
        <taxon>Vibrionaceae</taxon>
        <taxon>Vibrio</taxon>
    </lineage>
</organism>
<name>A0A655WHI2_VIBCL</name>